<protein>
    <submittedName>
        <fullName evidence="2">T9SS type A sorting domain-containing protein</fullName>
    </submittedName>
</protein>
<keyword evidence="3" id="KW-1185">Reference proteome</keyword>
<proteinExistence type="predicted"/>
<dbReference type="InterPro" id="IPR026444">
    <property type="entry name" value="Secre_tail"/>
</dbReference>
<name>A0ABT6RE20_9BACT</name>
<accession>A0ABT6RE20</accession>
<reference evidence="2 3" key="1">
    <citation type="submission" date="2023-05" db="EMBL/GenBank/DDBJ databases">
        <title>Genome sequence of Pinibacter sp. MAH-24.</title>
        <authorList>
            <person name="Huq M.A."/>
        </authorList>
    </citation>
    <scope>NUCLEOTIDE SEQUENCE [LARGE SCALE GENOMIC DNA]</scope>
    <source>
        <strain evidence="2 3">MAH-24</strain>
    </source>
</reference>
<feature type="signal peptide" evidence="1">
    <location>
        <begin position="1"/>
        <end position="23"/>
    </location>
</feature>
<comment type="caution">
    <text evidence="2">The sequence shown here is derived from an EMBL/GenBank/DDBJ whole genome shotgun (WGS) entry which is preliminary data.</text>
</comment>
<dbReference type="Proteomes" id="UP001226434">
    <property type="component" value="Unassembled WGS sequence"/>
</dbReference>
<keyword evidence="1" id="KW-0732">Signal</keyword>
<sequence>MRKLYFLLLCLSFFTLHSSSLLAANITWTGATGGSWNVASNWSTASVPGSGDNVTFNTSVTVVMNGLLINIASLNVTSNSTVVFTSNAITDINVSASTNALAVGSGSSLKIFTSGDNELHVSLVSGASGVINGTFIMEADTDPVANFGSTLSVNSGATLAVNGTVTVNPHGLFLETTGTNVSFNAGSNYIHARDRGLIPQATWDVASTIQVTGSINDLPTFPGTNLSLGNLYINCPNILNAFPYSYNLHLYDNTTIKGDLQVLGFNSLTVILLANSGSPTNLVTVNKNFVLSTNATVQLSSTENDGTKDADYTLQVNGNYVQSTGTFSLQENDNVTGTSKLGIKGNFNQTGGQFTSSSIATSSSKNLFVVELNGNAAQTITSSSGVIDNANNQVALRLNNTSGGVSLNNALQVGRLDLTSGVLTTTVARTITVRSTEYAQGVTSANNSSYVSGPVTRSTNTTNVYRFPTGSNGFYRPIEVAPNSTTISSYTANYFRTANGSPVAAPLQGISSAEYWSIGRAFGSDASVQLLLFGQAVPGAPANSALVVASNSGSQWTSAQGGTGISISPGNSVNGTATSAVLSGFNLFTFGLIGAPLPVILLDFTATKSGSSANLKWTVDEVDIPQSVEVLKSNNGRDFTKVGSVPGREGVTNYNYADALSDGNNYYRLRLIDKDGSVTYSKVAAILNQANGFAITGFAPTLVTRSVKLSVNSGSGGTMDLYITDMSGKVWRKFGVQVSTGNNEQQLDLSDLSAGVYQVFGYMNGERTGLIRFLKQ</sequence>
<evidence type="ECO:0000313" key="3">
    <source>
        <dbReference type="Proteomes" id="UP001226434"/>
    </source>
</evidence>
<dbReference type="RefSeq" id="WP_282334925.1">
    <property type="nucleotide sequence ID" value="NZ_JASBRG010000007.1"/>
</dbReference>
<dbReference type="EMBL" id="JASBRG010000007">
    <property type="protein sequence ID" value="MDI3320823.1"/>
    <property type="molecule type" value="Genomic_DNA"/>
</dbReference>
<feature type="chain" id="PRO_5045646722" evidence="1">
    <location>
        <begin position="24"/>
        <end position="776"/>
    </location>
</feature>
<evidence type="ECO:0000256" key="1">
    <source>
        <dbReference type="SAM" id="SignalP"/>
    </source>
</evidence>
<organism evidence="2 3">
    <name type="scientific">Pinibacter soli</name>
    <dbReference type="NCBI Taxonomy" id="3044211"/>
    <lineage>
        <taxon>Bacteria</taxon>
        <taxon>Pseudomonadati</taxon>
        <taxon>Bacteroidota</taxon>
        <taxon>Chitinophagia</taxon>
        <taxon>Chitinophagales</taxon>
        <taxon>Chitinophagaceae</taxon>
        <taxon>Pinibacter</taxon>
    </lineage>
</organism>
<gene>
    <name evidence="2" type="ORF">QJ048_13615</name>
</gene>
<dbReference type="NCBIfam" id="TIGR04183">
    <property type="entry name" value="Por_Secre_tail"/>
    <property type="match status" value="1"/>
</dbReference>
<evidence type="ECO:0000313" key="2">
    <source>
        <dbReference type="EMBL" id="MDI3320823.1"/>
    </source>
</evidence>